<protein>
    <submittedName>
        <fullName evidence="2">Uncharacterized protein</fullName>
    </submittedName>
</protein>
<feature type="compositionally biased region" description="Pro residues" evidence="1">
    <location>
        <begin position="27"/>
        <end position="38"/>
    </location>
</feature>
<gene>
    <name evidence="2" type="ORF">LSTR_LSTR010417</name>
</gene>
<dbReference type="EMBL" id="QKKF02009269">
    <property type="protein sequence ID" value="RZF45330.1"/>
    <property type="molecule type" value="Genomic_DNA"/>
</dbReference>
<evidence type="ECO:0000313" key="3">
    <source>
        <dbReference type="Proteomes" id="UP000291343"/>
    </source>
</evidence>
<comment type="caution">
    <text evidence="2">The sequence shown here is derived from an EMBL/GenBank/DDBJ whole genome shotgun (WGS) entry which is preliminary data.</text>
</comment>
<dbReference type="InParanoid" id="A0A482XII0"/>
<sequence>MTSSPEVSPELPARTFDPIKDYMSVTPQPPPTYSAAASPPPQSIYVTFLDPLKCGGGAAAAAGDVDYRTMLYGGAVVGEWLLAVDGRSELAWVYPPPTLSSSKHQHFVISVLNSS</sequence>
<organism evidence="2 3">
    <name type="scientific">Laodelphax striatellus</name>
    <name type="common">Small brown planthopper</name>
    <name type="synonym">Delphax striatella</name>
    <dbReference type="NCBI Taxonomy" id="195883"/>
    <lineage>
        <taxon>Eukaryota</taxon>
        <taxon>Metazoa</taxon>
        <taxon>Ecdysozoa</taxon>
        <taxon>Arthropoda</taxon>
        <taxon>Hexapoda</taxon>
        <taxon>Insecta</taxon>
        <taxon>Pterygota</taxon>
        <taxon>Neoptera</taxon>
        <taxon>Paraneoptera</taxon>
        <taxon>Hemiptera</taxon>
        <taxon>Auchenorrhyncha</taxon>
        <taxon>Fulgoroidea</taxon>
        <taxon>Delphacidae</taxon>
        <taxon>Criomorphinae</taxon>
        <taxon>Laodelphax</taxon>
    </lineage>
</organism>
<dbReference type="AlphaFoldDB" id="A0A482XII0"/>
<proteinExistence type="predicted"/>
<accession>A0A482XII0</accession>
<feature type="region of interest" description="Disordered" evidence="1">
    <location>
        <begin position="1"/>
        <end position="38"/>
    </location>
</feature>
<name>A0A482XII0_LAOST</name>
<evidence type="ECO:0000256" key="1">
    <source>
        <dbReference type="SAM" id="MobiDB-lite"/>
    </source>
</evidence>
<dbReference type="Proteomes" id="UP000291343">
    <property type="component" value="Unassembled WGS sequence"/>
</dbReference>
<evidence type="ECO:0000313" key="2">
    <source>
        <dbReference type="EMBL" id="RZF45330.1"/>
    </source>
</evidence>
<keyword evidence="3" id="KW-1185">Reference proteome</keyword>
<reference evidence="2 3" key="1">
    <citation type="journal article" date="2017" name="Gigascience">
        <title>Genome sequence of the small brown planthopper, Laodelphax striatellus.</title>
        <authorList>
            <person name="Zhu J."/>
            <person name="Jiang F."/>
            <person name="Wang X."/>
            <person name="Yang P."/>
            <person name="Bao Y."/>
            <person name="Zhao W."/>
            <person name="Wang W."/>
            <person name="Lu H."/>
            <person name="Wang Q."/>
            <person name="Cui N."/>
            <person name="Li J."/>
            <person name="Chen X."/>
            <person name="Luo L."/>
            <person name="Yu J."/>
            <person name="Kang L."/>
            <person name="Cui F."/>
        </authorList>
    </citation>
    <scope>NUCLEOTIDE SEQUENCE [LARGE SCALE GENOMIC DNA]</scope>
    <source>
        <strain evidence="2">Lst14</strain>
    </source>
</reference>